<dbReference type="RefSeq" id="WP_015249330.1">
    <property type="nucleotide sequence ID" value="NC_019892.1"/>
</dbReference>
<dbReference type="GO" id="GO:0003700">
    <property type="term" value="F:DNA-binding transcription factor activity"/>
    <property type="evidence" value="ECO:0007669"/>
    <property type="project" value="InterPro"/>
</dbReference>
<dbReference type="CDD" id="cd07377">
    <property type="entry name" value="WHTH_GntR"/>
    <property type="match status" value="1"/>
</dbReference>
<sequence>MAAIDEEAADSPGSSRIANQLREEILSGRIEVGSRLTEAELSKRFGVGRGLVREAVQTLSLQGLLVSRPNRGAIVAPEAPREIRNLIVPIRRTLEVYALQLTFDELHEEDFILWEEILQRMQDACEHRDYHAIAEADIAFHRVLVKRAGQPDLILIWETLVGRIRFHFRRTQRRYENAMEIYEEHRAILESFRGQDLASATRLLKEKIA</sequence>
<accession>L0DN24</accession>
<proteinExistence type="predicted"/>
<dbReference type="AlphaFoldDB" id="L0DN24"/>
<protein>
    <submittedName>
        <fullName evidence="5">Transcriptional regulator</fullName>
    </submittedName>
</protein>
<dbReference type="PANTHER" id="PTHR43537:SF5">
    <property type="entry name" value="UXU OPERON TRANSCRIPTIONAL REGULATOR"/>
    <property type="match status" value="1"/>
</dbReference>
<dbReference type="eggNOG" id="COG1802">
    <property type="taxonomic scope" value="Bacteria"/>
</dbReference>
<dbReference type="EMBL" id="CP003364">
    <property type="protein sequence ID" value="AGA30243.1"/>
    <property type="molecule type" value="Genomic_DNA"/>
</dbReference>
<dbReference type="InterPro" id="IPR011711">
    <property type="entry name" value="GntR_C"/>
</dbReference>
<feature type="domain" description="HTH gntR-type" evidence="4">
    <location>
        <begin position="11"/>
        <end position="78"/>
    </location>
</feature>
<dbReference type="PROSITE" id="PS50949">
    <property type="entry name" value="HTH_GNTR"/>
    <property type="match status" value="1"/>
</dbReference>
<keyword evidence="6" id="KW-1185">Reference proteome</keyword>
<reference evidence="5 6" key="1">
    <citation type="submission" date="2012-02" db="EMBL/GenBank/DDBJ databases">
        <title>Complete sequence of chromosome of Singulisphaera acidiphila DSM 18658.</title>
        <authorList>
            <consortium name="US DOE Joint Genome Institute (JGI-PGF)"/>
            <person name="Lucas S."/>
            <person name="Copeland A."/>
            <person name="Lapidus A."/>
            <person name="Glavina del Rio T."/>
            <person name="Dalin E."/>
            <person name="Tice H."/>
            <person name="Bruce D."/>
            <person name="Goodwin L."/>
            <person name="Pitluck S."/>
            <person name="Peters L."/>
            <person name="Ovchinnikova G."/>
            <person name="Chertkov O."/>
            <person name="Kyrpides N."/>
            <person name="Mavromatis K."/>
            <person name="Ivanova N."/>
            <person name="Brettin T."/>
            <person name="Detter J.C."/>
            <person name="Han C."/>
            <person name="Larimer F."/>
            <person name="Land M."/>
            <person name="Hauser L."/>
            <person name="Markowitz V."/>
            <person name="Cheng J.-F."/>
            <person name="Hugenholtz P."/>
            <person name="Woyke T."/>
            <person name="Wu D."/>
            <person name="Tindall B."/>
            <person name="Pomrenke H."/>
            <person name="Brambilla E."/>
            <person name="Klenk H.-P."/>
            <person name="Eisen J.A."/>
        </authorList>
    </citation>
    <scope>NUCLEOTIDE SEQUENCE [LARGE SCALE GENOMIC DNA]</scope>
    <source>
        <strain evidence="6">ATCC BAA-1392 / DSM 18658 / VKM B-2454 / MOB10</strain>
    </source>
</reference>
<dbReference type="Gene3D" id="1.20.120.530">
    <property type="entry name" value="GntR ligand-binding domain-like"/>
    <property type="match status" value="1"/>
</dbReference>
<dbReference type="SUPFAM" id="SSF46785">
    <property type="entry name" value="Winged helix' DNA-binding domain"/>
    <property type="match status" value="1"/>
</dbReference>
<dbReference type="PANTHER" id="PTHR43537">
    <property type="entry name" value="TRANSCRIPTIONAL REGULATOR, GNTR FAMILY"/>
    <property type="match status" value="1"/>
</dbReference>
<keyword evidence="2" id="KW-0238">DNA-binding</keyword>
<gene>
    <name evidence="5" type="ordered locus">Sinac_6141</name>
</gene>
<dbReference type="STRING" id="886293.Sinac_6141"/>
<dbReference type="SMART" id="SM00345">
    <property type="entry name" value="HTH_GNTR"/>
    <property type="match status" value="1"/>
</dbReference>
<evidence type="ECO:0000256" key="3">
    <source>
        <dbReference type="ARBA" id="ARBA00023163"/>
    </source>
</evidence>
<keyword evidence="1" id="KW-0805">Transcription regulation</keyword>
<dbReference type="HOGENOM" id="CLU_017584_5_5_0"/>
<evidence type="ECO:0000259" key="4">
    <source>
        <dbReference type="PROSITE" id="PS50949"/>
    </source>
</evidence>
<dbReference type="Proteomes" id="UP000010798">
    <property type="component" value="Chromosome"/>
</dbReference>
<dbReference type="InterPro" id="IPR036388">
    <property type="entry name" value="WH-like_DNA-bd_sf"/>
</dbReference>
<dbReference type="SUPFAM" id="SSF48008">
    <property type="entry name" value="GntR ligand-binding domain-like"/>
    <property type="match status" value="1"/>
</dbReference>
<organism evidence="5 6">
    <name type="scientific">Singulisphaera acidiphila (strain ATCC BAA-1392 / DSM 18658 / VKM B-2454 / MOB10)</name>
    <dbReference type="NCBI Taxonomy" id="886293"/>
    <lineage>
        <taxon>Bacteria</taxon>
        <taxon>Pseudomonadati</taxon>
        <taxon>Planctomycetota</taxon>
        <taxon>Planctomycetia</taxon>
        <taxon>Isosphaerales</taxon>
        <taxon>Isosphaeraceae</taxon>
        <taxon>Singulisphaera</taxon>
    </lineage>
</organism>
<dbReference type="Pfam" id="PF00392">
    <property type="entry name" value="GntR"/>
    <property type="match status" value="1"/>
</dbReference>
<dbReference type="InterPro" id="IPR000524">
    <property type="entry name" value="Tscrpt_reg_HTH_GntR"/>
</dbReference>
<name>L0DN24_SINAD</name>
<evidence type="ECO:0000256" key="1">
    <source>
        <dbReference type="ARBA" id="ARBA00023015"/>
    </source>
</evidence>
<evidence type="ECO:0000313" key="5">
    <source>
        <dbReference type="EMBL" id="AGA30243.1"/>
    </source>
</evidence>
<dbReference type="OrthoDB" id="9782299at2"/>
<dbReference type="PRINTS" id="PR00035">
    <property type="entry name" value="HTHGNTR"/>
</dbReference>
<dbReference type="InterPro" id="IPR008920">
    <property type="entry name" value="TF_FadR/GntR_C"/>
</dbReference>
<evidence type="ECO:0000256" key="2">
    <source>
        <dbReference type="ARBA" id="ARBA00023125"/>
    </source>
</evidence>
<dbReference type="Gene3D" id="1.10.10.10">
    <property type="entry name" value="Winged helix-like DNA-binding domain superfamily/Winged helix DNA-binding domain"/>
    <property type="match status" value="1"/>
</dbReference>
<dbReference type="InterPro" id="IPR036390">
    <property type="entry name" value="WH_DNA-bd_sf"/>
</dbReference>
<keyword evidence="3" id="KW-0804">Transcription</keyword>
<dbReference type="GO" id="GO:0003677">
    <property type="term" value="F:DNA binding"/>
    <property type="evidence" value="ECO:0007669"/>
    <property type="project" value="UniProtKB-KW"/>
</dbReference>
<evidence type="ECO:0000313" key="6">
    <source>
        <dbReference type="Proteomes" id="UP000010798"/>
    </source>
</evidence>
<dbReference type="Pfam" id="PF07729">
    <property type="entry name" value="FCD"/>
    <property type="match status" value="1"/>
</dbReference>
<dbReference type="KEGG" id="saci:Sinac_6141"/>